<dbReference type="Proteomes" id="UP001140234">
    <property type="component" value="Unassembled WGS sequence"/>
</dbReference>
<reference evidence="1" key="1">
    <citation type="submission" date="2022-07" db="EMBL/GenBank/DDBJ databases">
        <title>Phylogenomic reconstructions and comparative analyses of Kickxellomycotina fungi.</title>
        <authorList>
            <person name="Reynolds N.K."/>
            <person name="Stajich J.E."/>
            <person name="Barry K."/>
            <person name="Grigoriev I.V."/>
            <person name="Crous P."/>
            <person name="Smith M.E."/>
        </authorList>
    </citation>
    <scope>NUCLEOTIDE SEQUENCE</scope>
    <source>
        <strain evidence="1">CBS 109366</strain>
    </source>
</reference>
<organism evidence="1 2">
    <name type="scientific">Coemansia nantahalensis</name>
    <dbReference type="NCBI Taxonomy" id="2789366"/>
    <lineage>
        <taxon>Eukaryota</taxon>
        <taxon>Fungi</taxon>
        <taxon>Fungi incertae sedis</taxon>
        <taxon>Zoopagomycota</taxon>
        <taxon>Kickxellomycotina</taxon>
        <taxon>Kickxellomycetes</taxon>
        <taxon>Kickxellales</taxon>
        <taxon>Kickxellaceae</taxon>
        <taxon>Coemansia</taxon>
    </lineage>
</organism>
<sequence length="135" mass="14766">MSVLHGWLVRNTAKFPNPQRVLELVEAGLVQFPSLQVTLVPDGTSDSAMCINGTLPVVFHGNTFNIPVEFSLPPMFPEHSPMAYVRPTAAMMIRGGKHVDGSGRVFHPYLASWSWGSTLGELFECLIAAFSLEPP</sequence>
<keyword evidence="2" id="KW-1185">Reference proteome</keyword>
<evidence type="ECO:0000313" key="1">
    <source>
        <dbReference type="EMBL" id="KAJ2771425.1"/>
    </source>
</evidence>
<accession>A0ACC1K1I2</accession>
<protein>
    <submittedName>
        <fullName evidence="1">Suppressor protein stp22 of temperature-sensitive alpha-factor receptor and arginine permease</fullName>
    </submittedName>
</protein>
<keyword evidence="1" id="KW-0675">Receptor</keyword>
<gene>
    <name evidence="1" type="primary">STP22_1</name>
    <name evidence="1" type="ORF">IWQ57_002219</name>
</gene>
<name>A0ACC1K1I2_9FUNG</name>
<comment type="caution">
    <text evidence="1">The sequence shown here is derived from an EMBL/GenBank/DDBJ whole genome shotgun (WGS) entry which is preliminary data.</text>
</comment>
<evidence type="ECO:0000313" key="2">
    <source>
        <dbReference type="Proteomes" id="UP001140234"/>
    </source>
</evidence>
<feature type="non-terminal residue" evidence="1">
    <location>
        <position position="135"/>
    </location>
</feature>
<dbReference type="EMBL" id="JANBUJ010000537">
    <property type="protein sequence ID" value="KAJ2771425.1"/>
    <property type="molecule type" value="Genomic_DNA"/>
</dbReference>
<proteinExistence type="predicted"/>